<dbReference type="InterPro" id="IPR001714">
    <property type="entry name" value="Pept_M24_MAP"/>
</dbReference>
<comment type="cofactor">
    <cofactor evidence="1">
        <name>Mn(2+)</name>
        <dbReference type="ChEBI" id="CHEBI:29035"/>
    </cofactor>
</comment>
<dbReference type="SUPFAM" id="SSF55920">
    <property type="entry name" value="Creatinase/aminopeptidase"/>
    <property type="match status" value="1"/>
</dbReference>
<dbReference type="Pfam" id="PF00557">
    <property type="entry name" value="Peptidase_M24"/>
    <property type="match status" value="1"/>
</dbReference>
<dbReference type="EMBL" id="CP009223">
    <property type="protein sequence ID" value="AIM62609.1"/>
    <property type="molecule type" value="Genomic_DNA"/>
</dbReference>
<dbReference type="InterPro" id="IPR050659">
    <property type="entry name" value="Peptidase_M24B"/>
</dbReference>
<evidence type="ECO:0000256" key="5">
    <source>
        <dbReference type="ARBA" id="ARBA00023211"/>
    </source>
</evidence>
<feature type="domain" description="Peptidase M24" evidence="6">
    <location>
        <begin position="147"/>
        <end position="349"/>
    </location>
</feature>
<dbReference type="PATRIC" id="fig|759620.7.peg.343"/>
<dbReference type="InterPro" id="IPR000994">
    <property type="entry name" value="Pept_M24"/>
</dbReference>
<name>A0A075TY81_9LACO</name>
<dbReference type="Pfam" id="PF01321">
    <property type="entry name" value="Creatinase_N"/>
    <property type="match status" value="1"/>
</dbReference>
<evidence type="ECO:0000313" key="8">
    <source>
        <dbReference type="EMBL" id="AIM62609.1"/>
    </source>
</evidence>
<dbReference type="SUPFAM" id="SSF53092">
    <property type="entry name" value="Creatinase/prolidase N-terminal domain"/>
    <property type="match status" value="1"/>
</dbReference>
<evidence type="ECO:0000256" key="3">
    <source>
        <dbReference type="ARBA" id="ARBA00022723"/>
    </source>
</evidence>
<accession>A0A075TY81</accession>
<dbReference type="GO" id="GO:0008235">
    <property type="term" value="F:metalloexopeptidase activity"/>
    <property type="evidence" value="ECO:0007669"/>
    <property type="project" value="UniProtKB-ARBA"/>
</dbReference>
<sequence length="366" mass="40391">MTTHLTQVQNWLNTEGIDVAYFSDFHSISYLTGFESDPIERILALFVFPQNDPFIFAPALEVQAVRATGWQYPVYGYQDSENPFALIAEHIRETTAHTTRWAVEQQQLTLNKANALQTAFPDLKFTADLSPIIERMRLIKTPDEIAKMHAAGRDADLAFQYGFDALRTGITELSVQAELEYKLKMNGVTGMSFDTMVQFGPHAADPHGATNDTKLKGGQMALFDLGTIYDGYVSDATRTVAFNSVSFRQRDIYQLVLKAQREAQAAVKPGITTGSLDKIARDIITEGGFGDFFIHRLGHGLGSSVHESLQIAAGNDVILEPGMTFSIEPGIYIPGDLGIRIEDSVVVTESGSESFTHTSKELLIID</sequence>
<keyword evidence="5" id="KW-0464">Manganese</keyword>
<keyword evidence="4" id="KW-0378">Hydrolase</keyword>
<dbReference type="GO" id="GO:0004177">
    <property type="term" value="F:aminopeptidase activity"/>
    <property type="evidence" value="ECO:0007669"/>
    <property type="project" value="UniProtKB-ARBA"/>
</dbReference>
<evidence type="ECO:0000259" key="7">
    <source>
        <dbReference type="Pfam" id="PF01321"/>
    </source>
</evidence>
<evidence type="ECO:0000256" key="2">
    <source>
        <dbReference type="ARBA" id="ARBA00008766"/>
    </source>
</evidence>
<comment type="similarity">
    <text evidence="2">Belongs to the peptidase M24B family.</text>
</comment>
<dbReference type="InterPro" id="IPR000587">
    <property type="entry name" value="Creatinase_N"/>
</dbReference>
<dbReference type="PANTHER" id="PTHR46112">
    <property type="entry name" value="AMINOPEPTIDASE"/>
    <property type="match status" value="1"/>
</dbReference>
<dbReference type="RefSeq" id="WP_009764934.1">
    <property type="nucleotide sequence ID" value="NZ_CP009223.1"/>
</dbReference>
<dbReference type="PANTHER" id="PTHR46112:SF10">
    <property type="entry name" value="DIPEPTIDASE YKVY-RELATED"/>
    <property type="match status" value="1"/>
</dbReference>
<keyword evidence="3" id="KW-0479">Metal-binding</keyword>
<evidence type="ECO:0000259" key="6">
    <source>
        <dbReference type="Pfam" id="PF00557"/>
    </source>
</evidence>
<dbReference type="STRING" id="759620.WS105_0355"/>
<gene>
    <name evidence="8" type="ORF">WS74_0357</name>
</gene>
<evidence type="ECO:0000256" key="4">
    <source>
        <dbReference type="ARBA" id="ARBA00022801"/>
    </source>
</evidence>
<dbReference type="KEGG" id="wci:WS105_0355"/>
<keyword evidence="9" id="KW-1185">Reference proteome</keyword>
<dbReference type="Gene3D" id="3.90.230.10">
    <property type="entry name" value="Creatinase/methionine aminopeptidase superfamily"/>
    <property type="match status" value="1"/>
</dbReference>
<feature type="domain" description="Creatinase N-terminal" evidence="7">
    <location>
        <begin position="5"/>
        <end position="139"/>
    </location>
</feature>
<dbReference type="InterPro" id="IPR029149">
    <property type="entry name" value="Creatin/AminoP/Spt16_N"/>
</dbReference>
<dbReference type="CDD" id="cd01092">
    <property type="entry name" value="APP-like"/>
    <property type="match status" value="1"/>
</dbReference>
<organism evidence="8 9">
    <name type="scientific">Weissella ceti</name>
    <dbReference type="NCBI Taxonomy" id="759620"/>
    <lineage>
        <taxon>Bacteria</taxon>
        <taxon>Bacillati</taxon>
        <taxon>Bacillota</taxon>
        <taxon>Bacilli</taxon>
        <taxon>Lactobacillales</taxon>
        <taxon>Lactobacillaceae</taxon>
        <taxon>Weissella</taxon>
    </lineage>
</organism>
<dbReference type="InterPro" id="IPR036005">
    <property type="entry name" value="Creatinase/aminopeptidase-like"/>
</dbReference>
<dbReference type="GO" id="GO:0046872">
    <property type="term" value="F:metal ion binding"/>
    <property type="evidence" value="ECO:0007669"/>
    <property type="project" value="UniProtKB-KW"/>
</dbReference>
<dbReference type="KEGG" id="wce:WS08_0357"/>
<proteinExistence type="inferred from homology"/>
<reference evidence="9" key="2">
    <citation type="submission" date="2014-08" db="EMBL/GenBank/DDBJ databases">
        <title>Complete genome of Weissella ceti strain WS74 isolated from diseased rainbow trout in Brazil.</title>
        <authorList>
            <person name="Figueiredo H.C.P."/>
            <person name="Leal C.A.G."/>
            <person name="Pereira F.L."/>
            <person name="Soares S.C."/>
            <person name="Dorella F.A."/>
            <person name="Carvalho A.F."/>
            <person name="Azevedo V.A.C."/>
        </authorList>
    </citation>
    <scope>NUCLEOTIDE SEQUENCE [LARGE SCALE GENOMIC DNA]</scope>
    <source>
        <strain evidence="9">WS74</strain>
    </source>
</reference>
<dbReference type="KEGG" id="wct:WS74_0357"/>
<dbReference type="PRINTS" id="PR00599">
    <property type="entry name" value="MAPEPTIDASE"/>
</dbReference>
<dbReference type="AlphaFoldDB" id="A0A075TY81"/>
<dbReference type="Proteomes" id="UP000029079">
    <property type="component" value="Chromosome"/>
</dbReference>
<reference evidence="8 9" key="1">
    <citation type="journal article" date="2014" name="Genome Announc.">
        <title>Complete Genome Sequences of Fish Pathogenic Weissella ceti Strains WS74 and WS105.</title>
        <authorList>
            <person name="Figueiredo H.C."/>
            <person name="Leal C.A."/>
            <person name="Dorella F.A."/>
            <person name="Carvalho A.F."/>
            <person name="Soares S.C."/>
            <person name="Pereira F.L."/>
            <person name="Azevedo V.A."/>
        </authorList>
    </citation>
    <scope>NUCLEOTIDE SEQUENCE [LARGE SCALE GENOMIC DNA]</scope>
    <source>
        <strain evidence="8 9">WS74</strain>
    </source>
</reference>
<dbReference type="InterPro" id="IPR001131">
    <property type="entry name" value="Peptidase_M24B_aminopep-P_CS"/>
</dbReference>
<evidence type="ECO:0000313" key="9">
    <source>
        <dbReference type="Proteomes" id="UP000029079"/>
    </source>
</evidence>
<dbReference type="PROSITE" id="PS00491">
    <property type="entry name" value="PROLINE_PEPTIDASE"/>
    <property type="match status" value="1"/>
</dbReference>
<evidence type="ECO:0000256" key="1">
    <source>
        <dbReference type="ARBA" id="ARBA00001936"/>
    </source>
</evidence>
<protein>
    <submittedName>
        <fullName evidence="8">Xaa-Pro dipeptidase</fullName>
    </submittedName>
</protein>
<dbReference type="Gene3D" id="3.40.350.10">
    <property type="entry name" value="Creatinase/prolidase N-terminal domain"/>
    <property type="match status" value="1"/>
</dbReference>
<dbReference type="OrthoDB" id="9806388at2"/>